<dbReference type="SUPFAM" id="SSF88697">
    <property type="entry name" value="PUA domain-like"/>
    <property type="match status" value="1"/>
</dbReference>
<dbReference type="InterPro" id="IPR015947">
    <property type="entry name" value="PUA-like_sf"/>
</dbReference>
<evidence type="ECO:0000313" key="1">
    <source>
        <dbReference type="EMBL" id="DAE03019.1"/>
    </source>
</evidence>
<organism evidence="1">
    <name type="scientific">Siphoviridae sp. ct2QJ10</name>
    <dbReference type="NCBI Taxonomy" id="2825315"/>
    <lineage>
        <taxon>Viruses</taxon>
        <taxon>Duplodnaviria</taxon>
        <taxon>Heunggongvirae</taxon>
        <taxon>Uroviricota</taxon>
        <taxon>Caudoviricetes</taxon>
    </lineage>
</organism>
<dbReference type="EMBL" id="BK015358">
    <property type="protein sequence ID" value="DAE03019.1"/>
    <property type="molecule type" value="Genomic_DNA"/>
</dbReference>
<protein>
    <recommendedName>
        <fullName evidence="2">ASCH domain-containing protein</fullName>
    </recommendedName>
</protein>
<evidence type="ECO:0008006" key="2">
    <source>
        <dbReference type="Google" id="ProtNLM"/>
    </source>
</evidence>
<sequence length="124" mass="14554">MCSILLPINPQHVENIFNGTKKYEFRKKACRQKVNKIIIYSTSPIMKIVGEAEIEDVIIEKPETVWEKTQTYSGIDKNFFDRYYEGKSQAIAYKLRCVKKYKFPKKLVDYGLKSAPQSFVYINK</sequence>
<name>A0A8S5P999_9CAUD</name>
<dbReference type="Gene3D" id="2.30.130.30">
    <property type="entry name" value="Hypothetical protein"/>
    <property type="match status" value="1"/>
</dbReference>
<accession>A0A8S5P999</accession>
<proteinExistence type="predicted"/>
<reference evidence="1" key="1">
    <citation type="journal article" date="2021" name="Proc. Natl. Acad. Sci. U.S.A.">
        <title>A Catalog of Tens of Thousands of Viruses from Human Metagenomes Reveals Hidden Associations with Chronic Diseases.</title>
        <authorList>
            <person name="Tisza M.J."/>
            <person name="Buck C.B."/>
        </authorList>
    </citation>
    <scope>NUCLEOTIDE SEQUENCE</scope>
    <source>
        <strain evidence="1">Ct2QJ10</strain>
    </source>
</reference>